<dbReference type="InterPro" id="IPR051693">
    <property type="entry name" value="UPF0046_metallophosphoest"/>
</dbReference>
<feature type="region of interest" description="Disordered" evidence="1">
    <location>
        <begin position="30"/>
        <end position="49"/>
    </location>
</feature>
<feature type="domain" description="Calcineurin-like phosphoesterase" evidence="3">
    <location>
        <begin position="256"/>
        <end position="452"/>
    </location>
</feature>
<gene>
    <name evidence="4" type="ORF">EKO04_011065</name>
</gene>
<evidence type="ECO:0000259" key="3">
    <source>
        <dbReference type="Pfam" id="PF00149"/>
    </source>
</evidence>
<feature type="compositionally biased region" description="Low complexity" evidence="1">
    <location>
        <begin position="480"/>
        <end position="496"/>
    </location>
</feature>
<keyword evidence="2" id="KW-0732">Signal</keyword>
<dbReference type="AlphaFoldDB" id="A0A8H7IUL7"/>
<dbReference type="Gene3D" id="3.60.21.10">
    <property type="match status" value="1"/>
</dbReference>
<proteinExistence type="predicted"/>
<feature type="region of interest" description="Disordered" evidence="1">
    <location>
        <begin position="564"/>
        <end position="590"/>
    </location>
</feature>
<name>A0A8H7IUL7_9PLEO</name>
<feature type="region of interest" description="Disordered" evidence="1">
    <location>
        <begin position="473"/>
        <end position="527"/>
    </location>
</feature>
<feature type="signal peptide" evidence="2">
    <location>
        <begin position="1"/>
        <end position="15"/>
    </location>
</feature>
<protein>
    <recommendedName>
        <fullName evidence="3">Calcineurin-like phosphoesterase domain-containing protein</fullName>
    </recommendedName>
</protein>
<dbReference type="PANTHER" id="PTHR12905:SF16">
    <property type="entry name" value="SER_THR PROTEIN PHOSPHATASE FAMILY PROTEIN (AFU_ORTHOLOGUE AFUA_1G06000)"/>
    <property type="match status" value="1"/>
</dbReference>
<dbReference type="GO" id="GO:0016787">
    <property type="term" value="F:hydrolase activity"/>
    <property type="evidence" value="ECO:0007669"/>
    <property type="project" value="InterPro"/>
</dbReference>
<feature type="chain" id="PRO_5034223586" description="Calcineurin-like phosphoesterase domain-containing protein" evidence="2">
    <location>
        <begin position="16"/>
        <end position="637"/>
    </location>
</feature>
<dbReference type="SUPFAM" id="SSF56300">
    <property type="entry name" value="Metallo-dependent phosphatases"/>
    <property type="match status" value="1"/>
</dbReference>
<dbReference type="Pfam" id="PF00149">
    <property type="entry name" value="Metallophos"/>
    <property type="match status" value="1"/>
</dbReference>
<reference evidence="4" key="1">
    <citation type="submission" date="2018-12" db="EMBL/GenBank/DDBJ databases">
        <authorList>
            <person name="Syme R.A."/>
            <person name="Farfan-Caceres L."/>
            <person name="Lichtenzveig J."/>
        </authorList>
    </citation>
    <scope>NUCLEOTIDE SEQUENCE</scope>
    <source>
        <strain evidence="4">Al4</strain>
    </source>
</reference>
<dbReference type="CDD" id="cd07379">
    <property type="entry name" value="MPP_239FB"/>
    <property type="match status" value="1"/>
</dbReference>
<reference evidence="4" key="2">
    <citation type="submission" date="2020-09" db="EMBL/GenBank/DDBJ databases">
        <title>Reference genome assembly for Australian Ascochyta lentis isolate Al4.</title>
        <authorList>
            <person name="Lee R.C."/>
            <person name="Farfan-Caceres L.M."/>
            <person name="Debler J.W."/>
            <person name="Williams A.H."/>
            <person name="Henares B.M."/>
        </authorList>
    </citation>
    <scope>NUCLEOTIDE SEQUENCE</scope>
    <source>
        <strain evidence="4">Al4</strain>
    </source>
</reference>
<accession>A0A8H7IUL7</accession>
<dbReference type="InterPro" id="IPR004843">
    <property type="entry name" value="Calcineurin-like_PHP"/>
</dbReference>
<organism evidence="4 5">
    <name type="scientific">Ascochyta lentis</name>
    <dbReference type="NCBI Taxonomy" id="205686"/>
    <lineage>
        <taxon>Eukaryota</taxon>
        <taxon>Fungi</taxon>
        <taxon>Dikarya</taxon>
        <taxon>Ascomycota</taxon>
        <taxon>Pezizomycotina</taxon>
        <taxon>Dothideomycetes</taxon>
        <taxon>Pleosporomycetidae</taxon>
        <taxon>Pleosporales</taxon>
        <taxon>Pleosporineae</taxon>
        <taxon>Didymellaceae</taxon>
        <taxon>Ascochyta</taxon>
    </lineage>
</organism>
<sequence>MKLTFLLAIPSLASALAFNPLRLTGFEPTRTADASTQKRSDSWGGAISLGPSKSTITRAVTTLVPGAAPSTQNGMLFLWPGMSNGTGDLVQTTLESWTGGNSWCGAKPGQWCIRSSLFGSFGQLDGPASPVSGNMKVEILYELLSDGQTWKQTATDLGSKKQLSTFSHKSGPYMRGYGTGTECDQSCTGTIAAQTYTNTVITLAGSDPAFGKTISTSNGATYKGLTNTGNGKTWTIAEMHVPKIMADETVRMCKTRIVCISDTHNNTPKLPAGDVLIHAGDLTNQGSFDELERAVAWLEKTDFEVKIVVAGNHEITLDEQFYEEKGARWKWPAPQSPRGCMKLLRESKTITYLENESTTVYLRKPTGPHTRLRVFGSPCTPGPGKWAFEYRGEDAQDIWAEIPVDVDLVVTHTPPRGHCDAATKDERSGCPALLRRLAEVKPLLHVCGHIHEARGIERVRWSPARSDSLVESVENWHDPGSGSKKLSLLDLTSKSGRPLGNSASTTRQNVLDSPQRSVGGQPGLSMPGVGVVQPDQDNLNLTSSLIVGALHESEALGRIDDSGVVEPRRGVEPPRAALRGDSGLKSRPSRHECRIETAVINSAFLGPRIDGKMTGTSKPIVVDMDLPVWKVEEDEYV</sequence>
<evidence type="ECO:0000256" key="2">
    <source>
        <dbReference type="SAM" id="SignalP"/>
    </source>
</evidence>
<keyword evidence="5" id="KW-1185">Reference proteome</keyword>
<evidence type="ECO:0000256" key="1">
    <source>
        <dbReference type="SAM" id="MobiDB-lite"/>
    </source>
</evidence>
<dbReference type="EMBL" id="RZGK01000022">
    <property type="protein sequence ID" value="KAF9690897.1"/>
    <property type="molecule type" value="Genomic_DNA"/>
</dbReference>
<dbReference type="InterPro" id="IPR029052">
    <property type="entry name" value="Metallo-depent_PP-like"/>
</dbReference>
<dbReference type="OrthoDB" id="630188at2759"/>
<dbReference type="Proteomes" id="UP000651452">
    <property type="component" value="Unassembled WGS sequence"/>
</dbReference>
<evidence type="ECO:0000313" key="5">
    <source>
        <dbReference type="Proteomes" id="UP000651452"/>
    </source>
</evidence>
<comment type="caution">
    <text evidence="4">The sequence shown here is derived from an EMBL/GenBank/DDBJ whole genome shotgun (WGS) entry which is preliminary data.</text>
</comment>
<dbReference type="PANTHER" id="PTHR12905">
    <property type="entry name" value="METALLOPHOSPHOESTERASE"/>
    <property type="match status" value="1"/>
</dbReference>
<evidence type="ECO:0000313" key="4">
    <source>
        <dbReference type="EMBL" id="KAF9690897.1"/>
    </source>
</evidence>
<feature type="compositionally biased region" description="Polar residues" evidence="1">
    <location>
        <begin position="501"/>
        <end position="518"/>
    </location>
</feature>